<feature type="compositionally biased region" description="Basic and acidic residues" evidence="4">
    <location>
        <begin position="797"/>
        <end position="807"/>
    </location>
</feature>
<dbReference type="SUPFAM" id="SSF50978">
    <property type="entry name" value="WD40 repeat-like"/>
    <property type="match status" value="1"/>
</dbReference>
<dbReference type="InterPro" id="IPR011047">
    <property type="entry name" value="Quinoprotein_ADH-like_sf"/>
</dbReference>
<dbReference type="PROSITE" id="PS50294">
    <property type="entry name" value="WD_REPEATS_REGION"/>
    <property type="match status" value="1"/>
</dbReference>
<dbReference type="InterPro" id="IPR055292">
    <property type="entry name" value="MABP1"/>
</dbReference>
<feature type="region of interest" description="Disordered" evidence="4">
    <location>
        <begin position="1200"/>
        <end position="1227"/>
    </location>
</feature>
<feature type="region of interest" description="Disordered" evidence="4">
    <location>
        <begin position="1138"/>
        <end position="1164"/>
    </location>
</feature>
<dbReference type="Pfam" id="PF24780">
    <property type="entry name" value="WD40_MABP1-WDR62_1st"/>
    <property type="match status" value="1"/>
</dbReference>
<proteinExistence type="predicted"/>
<keyword evidence="8" id="KW-1185">Reference proteome</keyword>
<dbReference type="InterPro" id="IPR036322">
    <property type="entry name" value="WD40_repeat_dom_sf"/>
</dbReference>
<feature type="region of interest" description="Disordered" evidence="4">
    <location>
        <begin position="982"/>
        <end position="1036"/>
    </location>
</feature>
<feature type="compositionally biased region" description="Basic and acidic residues" evidence="4">
    <location>
        <begin position="1435"/>
        <end position="1447"/>
    </location>
</feature>
<dbReference type="InterPro" id="IPR056162">
    <property type="entry name" value="WD40_MABP1-WDR62_2nd"/>
</dbReference>
<dbReference type="SMART" id="SM00320">
    <property type="entry name" value="WD40"/>
    <property type="match status" value="12"/>
</dbReference>
<dbReference type="SUPFAM" id="SSF50998">
    <property type="entry name" value="Quinoprotein alcohol dehydrogenase-like"/>
    <property type="match status" value="1"/>
</dbReference>
<feature type="repeat" description="WD" evidence="3">
    <location>
        <begin position="514"/>
        <end position="552"/>
    </location>
</feature>
<dbReference type="Ensembl" id="ENSCCRT00000173079.1">
    <property type="protein sequence ID" value="ENSCCRP00000159850.1"/>
    <property type="gene ID" value="ENSCCRG00000026209.2"/>
</dbReference>
<dbReference type="Proteomes" id="UP001108240">
    <property type="component" value="Unplaced"/>
</dbReference>
<feature type="region of interest" description="Disordered" evidence="4">
    <location>
        <begin position="782"/>
        <end position="807"/>
    </location>
</feature>
<evidence type="ECO:0000259" key="6">
    <source>
        <dbReference type="Pfam" id="PF24782"/>
    </source>
</evidence>
<feature type="domain" description="MABP1/WDR62 first WD40" evidence="5">
    <location>
        <begin position="64"/>
        <end position="391"/>
    </location>
</feature>
<dbReference type="GO" id="GO:0046330">
    <property type="term" value="P:positive regulation of JNK cascade"/>
    <property type="evidence" value="ECO:0007669"/>
    <property type="project" value="TreeGrafter"/>
</dbReference>
<name>A0A9J8C3B9_CYPCA</name>
<evidence type="ECO:0000256" key="2">
    <source>
        <dbReference type="ARBA" id="ARBA00022737"/>
    </source>
</evidence>
<feature type="repeat" description="WD" evidence="3">
    <location>
        <begin position="696"/>
        <end position="737"/>
    </location>
</feature>
<accession>A0A9J8C3B9</accession>
<feature type="compositionally biased region" description="Acidic residues" evidence="4">
    <location>
        <begin position="782"/>
        <end position="796"/>
    </location>
</feature>
<protein>
    <submittedName>
        <fullName evidence="7">WD repeat domain 62</fullName>
    </submittedName>
</protein>
<evidence type="ECO:0000256" key="3">
    <source>
        <dbReference type="PROSITE-ProRule" id="PRU00221"/>
    </source>
</evidence>
<feature type="compositionally biased region" description="Acidic residues" evidence="4">
    <location>
        <begin position="982"/>
        <end position="992"/>
    </location>
</feature>
<dbReference type="InterPro" id="IPR015943">
    <property type="entry name" value="WD40/YVTN_repeat-like_dom_sf"/>
</dbReference>
<keyword evidence="2" id="KW-0677">Repeat</keyword>
<evidence type="ECO:0000259" key="5">
    <source>
        <dbReference type="Pfam" id="PF24780"/>
    </source>
</evidence>
<dbReference type="Gene3D" id="2.130.10.10">
    <property type="entry name" value="YVTN repeat-like/Quinoprotein amine dehydrogenase"/>
    <property type="match status" value="3"/>
</dbReference>
<evidence type="ECO:0000256" key="1">
    <source>
        <dbReference type="ARBA" id="ARBA00022574"/>
    </source>
</evidence>
<dbReference type="Pfam" id="PF24782">
    <property type="entry name" value="WD40_MABP1-WDR62_2nd"/>
    <property type="match status" value="1"/>
</dbReference>
<feature type="compositionally biased region" description="Low complexity" evidence="4">
    <location>
        <begin position="1015"/>
        <end position="1027"/>
    </location>
</feature>
<evidence type="ECO:0000313" key="7">
    <source>
        <dbReference type="Ensembl" id="ENSCCRP00000159850.1"/>
    </source>
</evidence>
<reference evidence="7" key="1">
    <citation type="submission" date="2025-08" db="UniProtKB">
        <authorList>
            <consortium name="Ensembl"/>
        </authorList>
    </citation>
    <scope>IDENTIFICATION</scope>
</reference>
<dbReference type="GO" id="GO:0005737">
    <property type="term" value="C:cytoplasm"/>
    <property type="evidence" value="ECO:0007669"/>
    <property type="project" value="TreeGrafter"/>
</dbReference>
<feature type="compositionally biased region" description="Polar residues" evidence="4">
    <location>
        <begin position="924"/>
        <end position="933"/>
    </location>
</feature>
<feature type="domain" description="MABP1/WDR62 second WD40" evidence="6">
    <location>
        <begin position="397"/>
        <end position="729"/>
    </location>
</feature>
<feature type="region of interest" description="Disordered" evidence="4">
    <location>
        <begin position="918"/>
        <end position="949"/>
    </location>
</feature>
<dbReference type="InterPro" id="IPR056161">
    <property type="entry name" value="WD40_MABP1-WDR62_1st"/>
</dbReference>
<organism evidence="7 8">
    <name type="scientific">Cyprinus carpio carpio</name>
    <dbReference type="NCBI Taxonomy" id="630221"/>
    <lineage>
        <taxon>Eukaryota</taxon>
        <taxon>Metazoa</taxon>
        <taxon>Chordata</taxon>
        <taxon>Craniata</taxon>
        <taxon>Vertebrata</taxon>
        <taxon>Euteleostomi</taxon>
        <taxon>Actinopterygii</taxon>
        <taxon>Neopterygii</taxon>
        <taxon>Teleostei</taxon>
        <taxon>Ostariophysi</taxon>
        <taxon>Cypriniformes</taxon>
        <taxon>Cyprinidae</taxon>
        <taxon>Cyprininae</taxon>
        <taxon>Cyprinus</taxon>
    </lineage>
</organism>
<feature type="region of interest" description="Disordered" evidence="4">
    <location>
        <begin position="833"/>
        <end position="852"/>
    </location>
</feature>
<reference evidence="7" key="2">
    <citation type="submission" date="2025-09" db="UniProtKB">
        <authorList>
            <consortium name="Ensembl"/>
        </authorList>
    </citation>
    <scope>IDENTIFICATION</scope>
</reference>
<evidence type="ECO:0000256" key="4">
    <source>
        <dbReference type="SAM" id="MobiDB-lite"/>
    </source>
</evidence>
<dbReference type="PROSITE" id="PS50082">
    <property type="entry name" value="WD_REPEATS_2"/>
    <property type="match status" value="2"/>
</dbReference>
<keyword evidence="1 3" id="KW-0853">WD repeat</keyword>
<feature type="region of interest" description="Disordered" evidence="4">
    <location>
        <begin position="1423"/>
        <end position="1447"/>
    </location>
</feature>
<dbReference type="GO" id="GO:0043124">
    <property type="term" value="P:negative regulation of canonical NF-kappaB signal transduction"/>
    <property type="evidence" value="ECO:0007669"/>
    <property type="project" value="TreeGrafter"/>
</dbReference>
<sequence>MADGALVFGANLNASCLTSRAKKVNNSSISAAANMRRKRQSNRRDIHNRVVLEKVLGITASSSSALTCDPNTGLVAYPAGCVIVILSPKKNKQTHIFNTSRKTFSALAFSQNGKYLVTGESGHMPCVRVWDVAERTQVAEVQCHKYGVACVSFSPNGSYIVSVGYQHDRTVSVWEWKKGTVIASNKVSSRVLAVSFSEDNSYFVTAGNRHVRFWYLDASKERRVNSTVPLIGRSGLLGEHQNSQFCGLACGCGSMASSTYCITHTGLLCQFNSNRQLDSWVDLKTTSAQCLSVSETFVFCGCADGTVRVFSPQDLHYITTLHRPHCLGVDVSQGTQPGHLFGANPEAQYPDTLALTFDPVTRHLTCVYNDHSVYVWDVRDIRSVGKVYSALYHSGCVWSVETYPELEDSSAACLSPGSFLTCSSDNTIRLWKRDSGHGLRHNLYSQDIVRIVYVDDDTQYLKAEAEKAEGASQDGKSGIRVLGISPDGQHLAAGDRSGNLRIFGLQFMDELQKIEAHDSEVLCLAFSPTETGMHLLASASRDRLIHIFDMENKCNLVQTVYDHSASITAIKFTGLSSELCMVSCGADKSIYFRSAEKTSEGLNFSRSHHIVEKSTLYDMDLDATRTHTAIACQDRNVRVYNVQSGKMKKCFKGSLNDDGTLLKVQLDPSGMFLATSCSDKNICIFDYESGECVATLFGHSEIVTGMKFSQDCRHLITVSGDSCVFVWRLDSQMTNSMRKRLAERKQQAGVTVQRAPSKQQAIRRETYITVPCNMLPHMEEEEEGSLMPEETPEDGVEDCRTPDRLDSTDASVDSLVLQTNGKMPMWVRRLGGRGENDGGGVANRSQYQPQGRWAVQSDPLAIRTGLEMKSMQLPLSHTPSRAVGEEEFEEDSRFHPQSFDSLLDEDVDDDLEEEEKICSDSRDGFSSSLQGPNFLQLPHGEENFHPELSSPDKTGYILYPANSTALSTGEGEFDVKALCEGAGDDPEEEELSPDSACSAESPASHSDQPHDQDTDSLSQVSSTGSSGVEEDEEESGTLLHQHFDSLGVAANEKFNTDSSILQPITESNFLNPRLSISTRFLSRFQSRFRGSAVCRPAACLPSIPDESSDSCLILDGTMSIQSKAHNAVNTTGILSTKPTSSACDTSVTRSRQSYMGPTASSRAKITQSNSVESLNVCTSEEVQLNAPSLSLDLSVDQSKENIVPPSSSAVSSGSSHQTPAVSTPALGNHSARAALRLDLVGPSRASLSPVSLKSRLGKVERAESPRRKALVTPTEMRSLGKECRKQMVNIEQSLVSKTSSRFSAGSETFARSSTVSETSHSVVEDLQFTEACGNTLATTQTNSEDPTENSCVGEDTGFSAESLSVQMCKEMVNELWQTIHKATGFYNELCSVPERSEQQEQMKSILQEVFVGVQSELNCLCPQETRPSPQSARPVPEDSPGRQLRDDRTVALLEKYSEMLLLRMTEKGAQATLE</sequence>
<dbReference type="PANTHER" id="PTHR44813:SF1">
    <property type="entry name" value="MITOGEN-ACTIVATED PROTEIN KINASE-BINDING PROTEIN 1"/>
    <property type="match status" value="1"/>
</dbReference>
<evidence type="ECO:0000313" key="8">
    <source>
        <dbReference type="Proteomes" id="UP001108240"/>
    </source>
</evidence>
<dbReference type="GeneTree" id="ENSGT00940000165793"/>
<dbReference type="InterPro" id="IPR001680">
    <property type="entry name" value="WD40_rpt"/>
</dbReference>
<dbReference type="FunFam" id="2.130.10.10:FF:000046">
    <property type="entry name" value="WD repeat-containing protein 62 isoform 1"/>
    <property type="match status" value="1"/>
</dbReference>
<dbReference type="PANTHER" id="PTHR44813">
    <property type="entry name" value="MITOGEN-ACTIVATED PROTEIN KINASE-BINDING PROTEIN 1"/>
    <property type="match status" value="1"/>
</dbReference>
<feature type="compositionally biased region" description="Low complexity" evidence="4">
    <location>
        <begin position="1206"/>
        <end position="1215"/>
    </location>
</feature>